<comment type="caution">
    <text evidence="1">The sequence shown here is derived from an EMBL/GenBank/DDBJ whole genome shotgun (WGS) entry which is preliminary data.</text>
</comment>
<dbReference type="AlphaFoldDB" id="A0A848LLB6"/>
<sequence length="153" mass="16851">MPRTVSLAYQPGCDPVTEWKCLCVGSVGSAAEALREVGIDAQAVRTSGTPCIQGDFDRDGEPDYALQGAGYSCNQSVPVRVLFTKGGLVREVQALPREVSCLQLYRPSKKRGRHGVPATNRDALVDWGEGNATWFYRYDGKRWQATSHRSESR</sequence>
<reference evidence="1 2" key="1">
    <citation type="submission" date="2020-04" db="EMBL/GenBank/DDBJ databases">
        <title>Draft genome of Pyxidicoccus fallax type strain.</title>
        <authorList>
            <person name="Whitworth D.E."/>
        </authorList>
    </citation>
    <scope>NUCLEOTIDE SEQUENCE [LARGE SCALE GENOMIC DNA]</scope>
    <source>
        <strain evidence="1 2">DSM 14698</strain>
    </source>
</reference>
<organism evidence="1 2">
    <name type="scientific">Pyxidicoccus fallax</name>
    <dbReference type="NCBI Taxonomy" id="394095"/>
    <lineage>
        <taxon>Bacteria</taxon>
        <taxon>Pseudomonadati</taxon>
        <taxon>Myxococcota</taxon>
        <taxon>Myxococcia</taxon>
        <taxon>Myxococcales</taxon>
        <taxon>Cystobacterineae</taxon>
        <taxon>Myxococcaceae</taxon>
        <taxon>Pyxidicoccus</taxon>
    </lineage>
</organism>
<evidence type="ECO:0000313" key="1">
    <source>
        <dbReference type="EMBL" id="NMO18595.1"/>
    </source>
</evidence>
<keyword evidence="2" id="KW-1185">Reference proteome</keyword>
<name>A0A848LLB6_9BACT</name>
<gene>
    <name evidence="1" type="ORF">HG543_27575</name>
</gene>
<protein>
    <submittedName>
        <fullName evidence="1">Uncharacterized protein</fullName>
    </submittedName>
</protein>
<dbReference type="RefSeq" id="WP_169347859.1">
    <property type="nucleotide sequence ID" value="NZ_JABBJJ010000143.1"/>
</dbReference>
<evidence type="ECO:0000313" key="2">
    <source>
        <dbReference type="Proteomes" id="UP000518300"/>
    </source>
</evidence>
<accession>A0A848LLB6</accession>
<dbReference type="Proteomes" id="UP000518300">
    <property type="component" value="Unassembled WGS sequence"/>
</dbReference>
<proteinExistence type="predicted"/>
<dbReference type="EMBL" id="JABBJJ010000143">
    <property type="protein sequence ID" value="NMO18595.1"/>
    <property type="molecule type" value="Genomic_DNA"/>
</dbReference>